<dbReference type="GO" id="GO:0005829">
    <property type="term" value="C:cytosol"/>
    <property type="evidence" value="ECO:0007669"/>
    <property type="project" value="TreeGrafter"/>
</dbReference>
<keyword evidence="7" id="KW-0464">Manganese</keyword>
<evidence type="ECO:0000256" key="1">
    <source>
        <dbReference type="ARBA" id="ARBA00001424"/>
    </source>
</evidence>
<evidence type="ECO:0000256" key="4">
    <source>
        <dbReference type="ARBA" id="ARBA00012574"/>
    </source>
</evidence>
<name>A0A8J2ZU23_9BACL</name>
<protein>
    <recommendedName>
        <fullName evidence="4">Xaa-Pro aminopeptidase</fullName>
        <ecNumber evidence="4">3.4.11.9</ecNumber>
    </recommendedName>
</protein>
<dbReference type="GO" id="GO:0030145">
    <property type="term" value="F:manganese ion binding"/>
    <property type="evidence" value="ECO:0007669"/>
    <property type="project" value="InterPro"/>
</dbReference>
<dbReference type="PANTHER" id="PTHR43226:SF4">
    <property type="entry name" value="XAA-PRO AMINOPEPTIDASE 3"/>
    <property type="match status" value="1"/>
</dbReference>
<dbReference type="InterPro" id="IPR029149">
    <property type="entry name" value="Creatin/AminoP/Spt16_N"/>
</dbReference>
<keyword evidence="9" id="KW-0031">Aminopeptidase</keyword>
<dbReference type="SMART" id="SM01011">
    <property type="entry name" value="AMP_N"/>
    <property type="match status" value="1"/>
</dbReference>
<dbReference type="GO" id="GO:0006508">
    <property type="term" value="P:proteolysis"/>
    <property type="evidence" value="ECO:0007669"/>
    <property type="project" value="TreeGrafter"/>
</dbReference>
<feature type="domain" description="Aminopeptidase P N-terminal" evidence="8">
    <location>
        <begin position="1"/>
        <end position="136"/>
    </location>
</feature>
<keyword evidence="10" id="KW-1185">Reference proteome</keyword>
<evidence type="ECO:0000259" key="8">
    <source>
        <dbReference type="SMART" id="SM01011"/>
    </source>
</evidence>
<dbReference type="EMBL" id="BMFV01000003">
    <property type="protein sequence ID" value="GGH76456.1"/>
    <property type="molecule type" value="Genomic_DNA"/>
</dbReference>
<dbReference type="PANTHER" id="PTHR43226">
    <property type="entry name" value="XAA-PRO AMINOPEPTIDASE 3"/>
    <property type="match status" value="1"/>
</dbReference>
<evidence type="ECO:0000256" key="7">
    <source>
        <dbReference type="ARBA" id="ARBA00023211"/>
    </source>
</evidence>
<comment type="caution">
    <text evidence="9">The sequence shown here is derived from an EMBL/GenBank/DDBJ whole genome shotgun (WGS) entry which is preliminary data.</text>
</comment>
<dbReference type="Gene3D" id="3.90.230.10">
    <property type="entry name" value="Creatinase/methionine aminopeptidase superfamily"/>
    <property type="match status" value="1"/>
</dbReference>
<dbReference type="InterPro" id="IPR036005">
    <property type="entry name" value="Creatinase/aminopeptidase-like"/>
</dbReference>
<dbReference type="Pfam" id="PF05195">
    <property type="entry name" value="AMP_N"/>
    <property type="match status" value="1"/>
</dbReference>
<keyword evidence="6" id="KW-0378">Hydrolase</keyword>
<dbReference type="RefSeq" id="WP_188495998.1">
    <property type="nucleotide sequence ID" value="NZ_BMFV01000003.1"/>
</dbReference>
<dbReference type="Proteomes" id="UP000656813">
    <property type="component" value="Unassembled WGS sequence"/>
</dbReference>
<proteinExistence type="inferred from homology"/>
<organism evidence="9 10">
    <name type="scientific">Pullulanibacillus pueri</name>
    <dbReference type="NCBI Taxonomy" id="1437324"/>
    <lineage>
        <taxon>Bacteria</taxon>
        <taxon>Bacillati</taxon>
        <taxon>Bacillota</taxon>
        <taxon>Bacilli</taxon>
        <taxon>Bacillales</taxon>
        <taxon>Sporolactobacillaceae</taxon>
        <taxon>Pullulanibacillus</taxon>
    </lineage>
</organism>
<keyword evidence="9" id="KW-0645">Protease</keyword>
<evidence type="ECO:0000256" key="5">
    <source>
        <dbReference type="ARBA" id="ARBA00022723"/>
    </source>
</evidence>
<dbReference type="CDD" id="cd01087">
    <property type="entry name" value="Prolidase"/>
    <property type="match status" value="1"/>
</dbReference>
<comment type="similarity">
    <text evidence="3">Belongs to the peptidase M24B family.</text>
</comment>
<comment type="cofactor">
    <cofactor evidence="2">
        <name>Mn(2+)</name>
        <dbReference type="ChEBI" id="CHEBI:29035"/>
    </cofactor>
</comment>
<accession>A0A8J2ZU23</accession>
<dbReference type="EC" id="3.4.11.9" evidence="4"/>
<dbReference type="InterPro" id="IPR052433">
    <property type="entry name" value="X-Pro_dipept-like"/>
</dbReference>
<reference evidence="9" key="2">
    <citation type="submission" date="2020-09" db="EMBL/GenBank/DDBJ databases">
        <authorList>
            <person name="Sun Q."/>
            <person name="Zhou Y."/>
        </authorList>
    </citation>
    <scope>NUCLEOTIDE SEQUENCE</scope>
    <source>
        <strain evidence="9">CGMCC 1.12777</strain>
    </source>
</reference>
<reference evidence="9" key="1">
    <citation type="journal article" date="2014" name="Int. J. Syst. Evol. Microbiol.">
        <title>Complete genome sequence of Corynebacterium casei LMG S-19264T (=DSM 44701T), isolated from a smear-ripened cheese.</title>
        <authorList>
            <consortium name="US DOE Joint Genome Institute (JGI-PGF)"/>
            <person name="Walter F."/>
            <person name="Albersmeier A."/>
            <person name="Kalinowski J."/>
            <person name="Ruckert C."/>
        </authorList>
    </citation>
    <scope>NUCLEOTIDE SEQUENCE</scope>
    <source>
        <strain evidence="9">CGMCC 1.12777</strain>
    </source>
</reference>
<dbReference type="Gene3D" id="3.40.350.10">
    <property type="entry name" value="Creatinase/prolidase N-terminal domain"/>
    <property type="match status" value="1"/>
</dbReference>
<dbReference type="SUPFAM" id="SSF55920">
    <property type="entry name" value="Creatinase/aminopeptidase"/>
    <property type="match status" value="1"/>
</dbReference>
<dbReference type="InterPro" id="IPR007865">
    <property type="entry name" value="Aminopep_P_N"/>
</dbReference>
<dbReference type="Pfam" id="PF00557">
    <property type="entry name" value="Peptidase_M24"/>
    <property type="match status" value="1"/>
</dbReference>
<evidence type="ECO:0000256" key="2">
    <source>
        <dbReference type="ARBA" id="ARBA00001936"/>
    </source>
</evidence>
<evidence type="ECO:0000256" key="6">
    <source>
        <dbReference type="ARBA" id="ARBA00022801"/>
    </source>
</evidence>
<keyword evidence="5" id="KW-0479">Metal-binding</keyword>
<comment type="catalytic activity">
    <reaction evidence="1">
        <text>Release of any N-terminal amino acid, including proline, that is linked to proline, even from a dipeptide or tripeptide.</text>
        <dbReference type="EC" id="3.4.11.9"/>
    </reaction>
</comment>
<dbReference type="SUPFAM" id="SSF53092">
    <property type="entry name" value="Creatinase/prolidase N-terminal domain"/>
    <property type="match status" value="1"/>
</dbReference>
<evidence type="ECO:0000256" key="3">
    <source>
        <dbReference type="ARBA" id="ARBA00008766"/>
    </source>
</evidence>
<gene>
    <name evidence="9" type="ORF">GCM10007096_06910</name>
</gene>
<evidence type="ECO:0000313" key="10">
    <source>
        <dbReference type="Proteomes" id="UP000656813"/>
    </source>
</evidence>
<dbReference type="InterPro" id="IPR000994">
    <property type="entry name" value="Pept_M24"/>
</dbReference>
<dbReference type="AlphaFoldDB" id="A0A8J2ZU23"/>
<evidence type="ECO:0000313" key="9">
    <source>
        <dbReference type="EMBL" id="GGH76456.1"/>
    </source>
</evidence>
<sequence length="419" mass="47688">MDTQFFERNRERFAKTLEDQSIAVFFAGEAPQSSADQLHPFVPNRNFYYLTGIDEPKIILVLTKYNGKLSEQLFVEKPDPIMAKWIGESMTADQATDASGIEEVEYLEDFQSFIQNQLLARPYKNLYLDLEKRAWDAPQTPAQAFATEVTQRYPSLQLHNAYHTLCDMRLIKSEEEIAEIKEAGRITIEGIKHLMRHAKPGMKEYELEAYFDFVLKSNGVKHHAFHTIAAGGQNATVLHYEDNNAIVNDGELLLLDLGAQWNYYNGDISYTFPINGKFTERQKTIYNIVLKALHEISDMIKPGVPFAALQEQTRKLLAEECMKIGLIEEPEDISKYYFHGVSHSLGLDTHDVGSIRQRDLEPGMVITVEPGLYIPEEGIGVRIEDDVLVTDTGHENLTPDLPRTVEDIEAFLAENKIID</sequence>
<dbReference type="GO" id="GO:0070006">
    <property type="term" value="F:metalloaminopeptidase activity"/>
    <property type="evidence" value="ECO:0007669"/>
    <property type="project" value="InterPro"/>
</dbReference>